<keyword evidence="2" id="KW-1185">Reference proteome</keyword>
<sequence length="277" mass="31648">MWLFYLKTATCNCQSEINQSGFRKGKKFYKISQIGKMDRIVNESSGLAKLTGKQTFWSHNDSGGKAELYEVDSTGNYISTLSIPKARNIDWEDLAGDRQGNIFIGDFGNNRNNRKDLIIYKLPEKEPEKVKTIQFSYEDQKAFPPPDKERNFDCEAMFYHQDSLYLFSKNRGDKQVKLYVVPAAEGTYSARLKAKIYLKTMVTGADISPDEKKFAVLTYGKLFIFGINEGQINFSNPIFCLKTKRKQTEAIVFLDNDRLLLTNEQGSIYLIGQRAAP</sequence>
<reference evidence="1 2" key="1">
    <citation type="submission" date="2016-10" db="EMBL/GenBank/DDBJ databases">
        <authorList>
            <person name="de Groot N.N."/>
        </authorList>
    </citation>
    <scope>NUCLEOTIDE SEQUENCE [LARGE SCALE GENOMIC DNA]</scope>
    <source>
        <strain evidence="2">E92,LMG 26720,CCM 7988</strain>
    </source>
</reference>
<dbReference type="Proteomes" id="UP000199306">
    <property type="component" value="Unassembled WGS sequence"/>
</dbReference>
<protein>
    <recommendedName>
        <fullName evidence="3">SdiA-regulated</fullName>
    </recommendedName>
</protein>
<accession>A0A1I5XMM1</accession>
<dbReference type="STRING" id="1079859.SAMN04515674_11557"/>
<dbReference type="AlphaFoldDB" id="A0A1I5XMM1"/>
<evidence type="ECO:0008006" key="3">
    <source>
        <dbReference type="Google" id="ProtNLM"/>
    </source>
</evidence>
<dbReference type="EMBL" id="FOXH01000015">
    <property type="protein sequence ID" value="SFQ32967.1"/>
    <property type="molecule type" value="Genomic_DNA"/>
</dbReference>
<evidence type="ECO:0000313" key="1">
    <source>
        <dbReference type="EMBL" id="SFQ32967.1"/>
    </source>
</evidence>
<dbReference type="SUPFAM" id="SSF69322">
    <property type="entry name" value="Tricorn protease domain 2"/>
    <property type="match status" value="1"/>
</dbReference>
<evidence type="ECO:0000313" key="2">
    <source>
        <dbReference type="Proteomes" id="UP000199306"/>
    </source>
</evidence>
<organism evidence="1 2">
    <name type="scientific">Pseudarcicella hirudinis</name>
    <dbReference type="NCBI Taxonomy" id="1079859"/>
    <lineage>
        <taxon>Bacteria</taxon>
        <taxon>Pseudomonadati</taxon>
        <taxon>Bacteroidota</taxon>
        <taxon>Cytophagia</taxon>
        <taxon>Cytophagales</taxon>
        <taxon>Flectobacillaceae</taxon>
        <taxon>Pseudarcicella</taxon>
    </lineage>
</organism>
<gene>
    <name evidence="1" type="ORF">SAMN04515674_11557</name>
</gene>
<proteinExistence type="predicted"/>
<name>A0A1I5XMM1_9BACT</name>